<protein>
    <submittedName>
        <fullName evidence="3">Acyl--CoA ligase</fullName>
    </submittedName>
</protein>
<accession>A0A5P6VR17</accession>
<evidence type="ECO:0000313" key="4">
    <source>
        <dbReference type="Proteomes" id="UP000327030"/>
    </source>
</evidence>
<name>A0A5P6VR17_PSEXY</name>
<dbReference type="InterPro" id="IPR020845">
    <property type="entry name" value="AMP-binding_CS"/>
</dbReference>
<dbReference type="SUPFAM" id="SSF56801">
    <property type="entry name" value="Acetyl-CoA synthetase-like"/>
    <property type="match status" value="1"/>
</dbReference>
<sequence length="568" mass="64029">MINNSKTGYPSIDKPWLKYYKKEALEAPLPEMTMYEYVWKANKDNLSKKLFRYFGTSITSGEFIANVEKAAKSFSTMGIKAGDIVTIMSMHTPETIYAVYALNYIGAVTNLVYMTLAEQEVVNTLTETNSKLLLVLDAAGEKIESVRGKIDIPIVVLSVADSMPRYLKVAYRLKNKAIKGDYNWNDFLNKGKAATVPEMNKDHEKLAVIVYTSGSTGEPKGVMLSNDDINKHASQDLNGLYGEVIPKTWLFILPPFLAYGTAHLHVAICSGTEIILQIQMDPEKVAKNIYKYSAEFFLGTPAYIDAVMHPKYRKKDLSFLKFFVGGGGECPEQKELAFNKFLKEHNSKASYSCGYGMTEAASTLCANCNEISKIGSVGIPFMKTTVKVVDLETQAELPYGKEGELHFSSPNNMMGYLHNEEATKEIMYFDKEGNSWLKSGDLGYVDEDGFVFVTGRIKRICFTRAKDGFSYKLFPQRIEELITRDKRIELCGVVTLEDEERINIPVAYISLRNKSASASEKKQLREELFERALLELPEHEQPADIIILDKMPLTMSGKVNYKQLERRI</sequence>
<dbReference type="InterPro" id="IPR000873">
    <property type="entry name" value="AMP-dep_synth/lig_dom"/>
</dbReference>
<dbReference type="EMBL" id="CP043028">
    <property type="protein sequence ID" value="QFJ54798.1"/>
    <property type="molecule type" value="Genomic_DNA"/>
</dbReference>
<dbReference type="GO" id="GO:0016405">
    <property type="term" value="F:CoA-ligase activity"/>
    <property type="evidence" value="ECO:0007669"/>
    <property type="project" value="TreeGrafter"/>
</dbReference>
<dbReference type="KEGG" id="pxv:FXF36_08005"/>
<dbReference type="OrthoDB" id="9803968at2"/>
<feature type="domain" description="AMP-dependent synthetase/ligase" evidence="1">
    <location>
        <begin position="48"/>
        <end position="417"/>
    </location>
</feature>
<dbReference type="Gene3D" id="3.30.300.30">
    <property type="match status" value="1"/>
</dbReference>
<dbReference type="RefSeq" id="WP_151623259.1">
    <property type="nucleotide sequence ID" value="NZ_CP043028.1"/>
</dbReference>
<dbReference type="Proteomes" id="UP000327030">
    <property type="component" value="Chromosome 1"/>
</dbReference>
<dbReference type="InterPro" id="IPR045851">
    <property type="entry name" value="AMP-bd_C_sf"/>
</dbReference>
<dbReference type="InterPro" id="IPR042099">
    <property type="entry name" value="ANL_N_sf"/>
</dbReference>
<dbReference type="PANTHER" id="PTHR24096">
    <property type="entry name" value="LONG-CHAIN-FATTY-ACID--COA LIGASE"/>
    <property type="match status" value="1"/>
</dbReference>
<evidence type="ECO:0000259" key="2">
    <source>
        <dbReference type="Pfam" id="PF13193"/>
    </source>
</evidence>
<organism evidence="3 4">
    <name type="scientific">Pseudobutyrivibrio xylanivorans</name>
    <dbReference type="NCBI Taxonomy" id="185007"/>
    <lineage>
        <taxon>Bacteria</taxon>
        <taxon>Bacillati</taxon>
        <taxon>Bacillota</taxon>
        <taxon>Clostridia</taxon>
        <taxon>Lachnospirales</taxon>
        <taxon>Lachnospiraceae</taxon>
        <taxon>Pseudobutyrivibrio</taxon>
    </lineage>
</organism>
<dbReference type="Pfam" id="PF13193">
    <property type="entry name" value="AMP-binding_C"/>
    <property type="match status" value="1"/>
</dbReference>
<dbReference type="AlphaFoldDB" id="A0A5P6VR17"/>
<evidence type="ECO:0000313" key="3">
    <source>
        <dbReference type="EMBL" id="QFJ54798.1"/>
    </source>
</evidence>
<proteinExistence type="predicted"/>
<keyword evidence="3" id="KW-0436">Ligase</keyword>
<dbReference type="PROSITE" id="PS00455">
    <property type="entry name" value="AMP_BINDING"/>
    <property type="match status" value="1"/>
</dbReference>
<reference evidence="4" key="1">
    <citation type="submission" date="2019-08" db="EMBL/GenBank/DDBJ databases">
        <title>Complete Genome Sequence of the Polysaccharide-Degrading Rumen Bacterium Pseudobutyrivibrio xylanivorans MA3014.</title>
        <authorList>
            <person name="Palevich N."/>
            <person name="Maclean P.H."/>
            <person name="Kelly W.J."/>
            <person name="Leahy S.C."/>
            <person name="Rakonjac J."/>
            <person name="Attwood G.T."/>
        </authorList>
    </citation>
    <scope>NUCLEOTIDE SEQUENCE [LARGE SCALE GENOMIC DNA]</scope>
    <source>
        <strain evidence="4">MA3014</strain>
    </source>
</reference>
<evidence type="ECO:0000259" key="1">
    <source>
        <dbReference type="Pfam" id="PF00501"/>
    </source>
</evidence>
<dbReference type="InterPro" id="IPR025110">
    <property type="entry name" value="AMP-bd_C"/>
</dbReference>
<gene>
    <name evidence="3" type="ORF">FXF36_08005</name>
</gene>
<dbReference type="Pfam" id="PF00501">
    <property type="entry name" value="AMP-binding"/>
    <property type="match status" value="1"/>
</dbReference>
<dbReference type="Gene3D" id="3.40.50.12780">
    <property type="entry name" value="N-terminal domain of ligase-like"/>
    <property type="match status" value="1"/>
</dbReference>
<feature type="domain" description="AMP-binding enzyme C-terminal" evidence="2">
    <location>
        <begin position="478"/>
        <end position="558"/>
    </location>
</feature>